<feature type="domain" description="F-box" evidence="1">
    <location>
        <begin position="23"/>
        <end position="75"/>
    </location>
</feature>
<dbReference type="InterPro" id="IPR001810">
    <property type="entry name" value="F-box_dom"/>
</dbReference>
<dbReference type="AlphaFoldDB" id="A0A067NCT1"/>
<accession>A0A067NCT1</accession>
<gene>
    <name evidence="2" type="ORF">BOTBODRAFT_26323</name>
</gene>
<proteinExistence type="predicted"/>
<evidence type="ECO:0000259" key="1">
    <source>
        <dbReference type="Pfam" id="PF12937"/>
    </source>
</evidence>
<name>A0A067NCT1_BOTB1</name>
<organism evidence="2 3">
    <name type="scientific">Botryobasidium botryosum (strain FD-172 SS1)</name>
    <dbReference type="NCBI Taxonomy" id="930990"/>
    <lineage>
        <taxon>Eukaryota</taxon>
        <taxon>Fungi</taxon>
        <taxon>Dikarya</taxon>
        <taxon>Basidiomycota</taxon>
        <taxon>Agaricomycotina</taxon>
        <taxon>Agaricomycetes</taxon>
        <taxon>Cantharellales</taxon>
        <taxon>Botryobasidiaceae</taxon>
        <taxon>Botryobasidium</taxon>
    </lineage>
</organism>
<keyword evidence="3" id="KW-1185">Reference proteome</keyword>
<dbReference type="HOGENOM" id="CLU_044361_0_0_1"/>
<dbReference type="Gene3D" id="3.80.10.10">
    <property type="entry name" value="Ribonuclease Inhibitor"/>
    <property type="match status" value="1"/>
</dbReference>
<dbReference type="OrthoDB" id="3266451at2759"/>
<dbReference type="InterPro" id="IPR032675">
    <property type="entry name" value="LRR_dom_sf"/>
</dbReference>
<sequence>MEEATATTAVEDGAPVAVNLARRLPPELLSDVFLAVPSGASYKFRPIVPIRISSVCRYWRDIALNTGALWSTITFFDTPSFHIAELFLSRSPHRALDVVLFGGWNDGAWPMTKAADIVLPALPRWRTLTVDSRNRVQVFEVLSLIMHRCQLEPAMRPRLRDLTFVAVGTSMCAIAQVQPCMDMLKPDSLSFCGVLPHRAISFGRHARHLSLHCLTNGAGRPRMGHLQSILQSCTRLESLTLSHVLRSGGGWRPERVVLPALKEFTLRGGSSTCAACILRAVDAPSLHSFAIRTDIRVIVDPLQSFLERHGTSIRELRISKIYLDTADCFQALPNLDVFGLVGSSSVGTSLKGMVSYLTKPNAAPLRFSTIEIATTTISTGGIESLKTLVEQIPIRSLSVRAQSRYAESKIRRSDESWFRERVEVKAWVFRCEETDPRARCFEKFVPGVHSPYSLPSTAVT</sequence>
<dbReference type="Pfam" id="PF12937">
    <property type="entry name" value="F-box-like"/>
    <property type="match status" value="1"/>
</dbReference>
<reference evidence="3" key="1">
    <citation type="journal article" date="2014" name="Proc. Natl. Acad. Sci. U.S.A.">
        <title>Extensive sampling of basidiomycete genomes demonstrates inadequacy of the white-rot/brown-rot paradigm for wood decay fungi.</title>
        <authorList>
            <person name="Riley R."/>
            <person name="Salamov A.A."/>
            <person name="Brown D.W."/>
            <person name="Nagy L.G."/>
            <person name="Floudas D."/>
            <person name="Held B.W."/>
            <person name="Levasseur A."/>
            <person name="Lombard V."/>
            <person name="Morin E."/>
            <person name="Otillar R."/>
            <person name="Lindquist E.A."/>
            <person name="Sun H."/>
            <person name="LaButti K.M."/>
            <person name="Schmutz J."/>
            <person name="Jabbour D."/>
            <person name="Luo H."/>
            <person name="Baker S.E."/>
            <person name="Pisabarro A.G."/>
            <person name="Walton J.D."/>
            <person name="Blanchette R.A."/>
            <person name="Henrissat B."/>
            <person name="Martin F."/>
            <person name="Cullen D."/>
            <person name="Hibbett D.S."/>
            <person name="Grigoriev I.V."/>
        </authorList>
    </citation>
    <scope>NUCLEOTIDE SEQUENCE [LARGE SCALE GENOMIC DNA]</scope>
    <source>
        <strain evidence="3">FD-172 SS1</strain>
    </source>
</reference>
<dbReference type="InParanoid" id="A0A067NCT1"/>
<dbReference type="SUPFAM" id="SSF52047">
    <property type="entry name" value="RNI-like"/>
    <property type="match status" value="1"/>
</dbReference>
<dbReference type="Proteomes" id="UP000027195">
    <property type="component" value="Unassembled WGS sequence"/>
</dbReference>
<protein>
    <recommendedName>
        <fullName evidence="1">F-box domain-containing protein</fullName>
    </recommendedName>
</protein>
<dbReference type="Gene3D" id="1.20.1280.50">
    <property type="match status" value="1"/>
</dbReference>
<dbReference type="EMBL" id="KL198016">
    <property type="protein sequence ID" value="KDQ21917.1"/>
    <property type="molecule type" value="Genomic_DNA"/>
</dbReference>
<evidence type="ECO:0000313" key="2">
    <source>
        <dbReference type="EMBL" id="KDQ21917.1"/>
    </source>
</evidence>
<evidence type="ECO:0000313" key="3">
    <source>
        <dbReference type="Proteomes" id="UP000027195"/>
    </source>
</evidence>